<sequence length="264" mass="29707">MQTSPINSTGRSWLIKMTTILRTLLLHAVILCVMQTSGVRIESVPGSVEQMIEMKLDGTVSLICRHKTAARTDMELVWLRNNALVKLENNNRGDNSSICVTPLTHEDNGAIFTCQRKNDTTLNDSVTLNVTYASRTNGSEEFDMEEQETLVLLCDMYANPAVIVSWEFNGTQLEHTAGQVIVTNDGFTSKLTVNKLDMDLHRGTYICETNSPKHGKQRRTFIVRVKERTIRFPVMPIVAGVVVVFLTILLAIFSRRKKIAKCFK</sequence>
<dbReference type="PANTHER" id="PTHR11640:SF31">
    <property type="entry name" value="IRREGULAR CHIASM C-ROUGHEST PROTEIN-RELATED"/>
    <property type="match status" value="1"/>
</dbReference>
<dbReference type="GO" id="GO:0005886">
    <property type="term" value="C:plasma membrane"/>
    <property type="evidence" value="ECO:0007669"/>
    <property type="project" value="TreeGrafter"/>
</dbReference>
<dbReference type="SMART" id="SM00409">
    <property type="entry name" value="IG"/>
    <property type="match status" value="2"/>
</dbReference>
<accession>A0A8C4ZIL1</accession>
<feature type="transmembrane region" description="Helical" evidence="6">
    <location>
        <begin position="234"/>
        <end position="254"/>
    </location>
</feature>
<keyword evidence="10" id="KW-1185">Reference proteome</keyword>
<dbReference type="Pfam" id="PF00047">
    <property type="entry name" value="ig"/>
    <property type="match status" value="1"/>
</dbReference>
<dbReference type="InterPro" id="IPR036179">
    <property type="entry name" value="Ig-like_dom_sf"/>
</dbReference>
<evidence type="ECO:0000259" key="8">
    <source>
        <dbReference type="PROSITE" id="PS50835"/>
    </source>
</evidence>
<dbReference type="InterPro" id="IPR013151">
    <property type="entry name" value="Immunoglobulin_dom"/>
</dbReference>
<comment type="subcellular location">
    <subcellularLocation>
        <location evidence="1">Membrane</location>
        <topology evidence="1">Single-pass type I membrane protein</topology>
    </subcellularLocation>
</comment>
<dbReference type="GeneID" id="115547365"/>
<feature type="domain" description="Ig-like" evidence="8">
    <location>
        <begin position="144"/>
        <end position="223"/>
    </location>
</feature>
<reference evidence="9" key="2">
    <citation type="submission" date="2025-09" db="UniProtKB">
        <authorList>
            <consortium name="Ensembl"/>
        </authorList>
    </citation>
    <scope>IDENTIFICATION</scope>
</reference>
<dbReference type="GO" id="GO:0098609">
    <property type="term" value="P:cell-cell adhesion"/>
    <property type="evidence" value="ECO:0007669"/>
    <property type="project" value="TreeGrafter"/>
</dbReference>
<dbReference type="RefSeq" id="XP_030217405.1">
    <property type="nucleotide sequence ID" value="XM_030361545.1"/>
</dbReference>
<dbReference type="GO" id="GO:0005911">
    <property type="term" value="C:cell-cell junction"/>
    <property type="evidence" value="ECO:0007669"/>
    <property type="project" value="TreeGrafter"/>
</dbReference>
<feature type="signal peptide" evidence="7">
    <location>
        <begin position="1"/>
        <end position="38"/>
    </location>
</feature>
<gene>
    <name evidence="9" type="primary">tmigd1</name>
</gene>
<dbReference type="SUPFAM" id="SSF48726">
    <property type="entry name" value="Immunoglobulin"/>
    <property type="match status" value="1"/>
</dbReference>
<evidence type="ECO:0000256" key="7">
    <source>
        <dbReference type="SAM" id="SignalP"/>
    </source>
</evidence>
<feature type="domain" description="Ig-like" evidence="8">
    <location>
        <begin position="45"/>
        <end position="131"/>
    </location>
</feature>
<dbReference type="Proteomes" id="UP000694546">
    <property type="component" value="Chromosome 7"/>
</dbReference>
<dbReference type="CDD" id="cd00096">
    <property type="entry name" value="Ig"/>
    <property type="match status" value="1"/>
</dbReference>
<dbReference type="InterPro" id="IPR013783">
    <property type="entry name" value="Ig-like_fold"/>
</dbReference>
<feature type="chain" id="PRO_5046965604" evidence="7">
    <location>
        <begin position="39"/>
        <end position="264"/>
    </location>
</feature>
<proteinExistence type="predicted"/>
<dbReference type="PANTHER" id="PTHR11640">
    <property type="entry name" value="NEPHRIN"/>
    <property type="match status" value="1"/>
</dbReference>
<keyword evidence="3" id="KW-1015">Disulfide bond</keyword>
<dbReference type="GO" id="GO:0050839">
    <property type="term" value="F:cell adhesion molecule binding"/>
    <property type="evidence" value="ECO:0007669"/>
    <property type="project" value="TreeGrafter"/>
</dbReference>
<protein>
    <submittedName>
        <fullName evidence="9">Transmembrane and immunoglobulin domain containing 1</fullName>
    </submittedName>
</protein>
<evidence type="ECO:0000256" key="3">
    <source>
        <dbReference type="ARBA" id="ARBA00023157"/>
    </source>
</evidence>
<dbReference type="InterPro" id="IPR003599">
    <property type="entry name" value="Ig_sub"/>
</dbReference>
<evidence type="ECO:0000256" key="2">
    <source>
        <dbReference type="ARBA" id="ARBA00023136"/>
    </source>
</evidence>
<name>A0A8C4ZIL1_GADMO</name>
<dbReference type="InterPro" id="IPR051275">
    <property type="entry name" value="Cell_adhesion_signaling"/>
</dbReference>
<dbReference type="Gene3D" id="2.60.40.10">
    <property type="entry name" value="Immunoglobulins"/>
    <property type="match status" value="2"/>
</dbReference>
<keyword evidence="7" id="KW-0732">Signal</keyword>
<dbReference type="Ensembl" id="ENSGMOT00000015789.2">
    <property type="protein sequence ID" value="ENSGMOP00000015395.2"/>
    <property type="gene ID" value="ENSGMOG00000014404.2"/>
</dbReference>
<organism evidence="9 10">
    <name type="scientific">Gadus morhua</name>
    <name type="common">Atlantic cod</name>
    <dbReference type="NCBI Taxonomy" id="8049"/>
    <lineage>
        <taxon>Eukaryota</taxon>
        <taxon>Metazoa</taxon>
        <taxon>Chordata</taxon>
        <taxon>Craniata</taxon>
        <taxon>Vertebrata</taxon>
        <taxon>Euteleostomi</taxon>
        <taxon>Actinopterygii</taxon>
        <taxon>Neopterygii</taxon>
        <taxon>Teleostei</taxon>
        <taxon>Neoteleostei</taxon>
        <taxon>Acanthomorphata</taxon>
        <taxon>Zeiogadaria</taxon>
        <taxon>Gadariae</taxon>
        <taxon>Gadiformes</taxon>
        <taxon>Gadoidei</taxon>
        <taxon>Gadidae</taxon>
        <taxon>Gadus</taxon>
    </lineage>
</organism>
<dbReference type="GeneTree" id="ENSGT00510000048311"/>
<dbReference type="AlphaFoldDB" id="A0A8C4ZIL1"/>
<keyword evidence="4" id="KW-0325">Glycoprotein</keyword>
<evidence type="ECO:0000313" key="9">
    <source>
        <dbReference type="Ensembl" id="ENSGMOP00000015395.2"/>
    </source>
</evidence>
<evidence type="ECO:0000256" key="1">
    <source>
        <dbReference type="ARBA" id="ARBA00004479"/>
    </source>
</evidence>
<keyword evidence="2 6" id="KW-0472">Membrane</keyword>
<evidence type="ECO:0000256" key="6">
    <source>
        <dbReference type="SAM" id="Phobius"/>
    </source>
</evidence>
<keyword evidence="5" id="KW-0393">Immunoglobulin domain</keyword>
<evidence type="ECO:0000256" key="5">
    <source>
        <dbReference type="ARBA" id="ARBA00023319"/>
    </source>
</evidence>
<keyword evidence="6" id="KW-1133">Transmembrane helix</keyword>
<evidence type="ECO:0000256" key="4">
    <source>
        <dbReference type="ARBA" id="ARBA00023180"/>
    </source>
</evidence>
<evidence type="ECO:0000313" key="10">
    <source>
        <dbReference type="Proteomes" id="UP000694546"/>
    </source>
</evidence>
<reference evidence="9" key="1">
    <citation type="submission" date="2025-08" db="UniProtKB">
        <authorList>
            <consortium name="Ensembl"/>
        </authorList>
    </citation>
    <scope>IDENTIFICATION</scope>
</reference>
<keyword evidence="6" id="KW-0812">Transmembrane</keyword>
<dbReference type="InterPro" id="IPR007110">
    <property type="entry name" value="Ig-like_dom"/>
</dbReference>
<dbReference type="PROSITE" id="PS50835">
    <property type="entry name" value="IG_LIKE"/>
    <property type="match status" value="2"/>
</dbReference>